<dbReference type="PROSITE" id="PS50977">
    <property type="entry name" value="HTH_TETR_2"/>
    <property type="match status" value="1"/>
</dbReference>
<dbReference type="Pfam" id="PF00440">
    <property type="entry name" value="TetR_N"/>
    <property type="match status" value="1"/>
</dbReference>
<organism evidence="6 7">
    <name type="scientific">Kutzneria chonburiensis</name>
    <dbReference type="NCBI Taxonomy" id="1483604"/>
    <lineage>
        <taxon>Bacteria</taxon>
        <taxon>Bacillati</taxon>
        <taxon>Actinomycetota</taxon>
        <taxon>Actinomycetes</taxon>
        <taxon>Pseudonocardiales</taxon>
        <taxon>Pseudonocardiaceae</taxon>
        <taxon>Kutzneria</taxon>
    </lineage>
</organism>
<feature type="DNA-binding region" description="H-T-H motif" evidence="4">
    <location>
        <begin position="31"/>
        <end position="50"/>
    </location>
</feature>
<dbReference type="Pfam" id="PF16859">
    <property type="entry name" value="TetR_C_11"/>
    <property type="match status" value="1"/>
</dbReference>
<dbReference type="EMBL" id="JBHLUD010000019">
    <property type="protein sequence ID" value="MFC0548631.1"/>
    <property type="molecule type" value="Genomic_DNA"/>
</dbReference>
<evidence type="ECO:0000256" key="1">
    <source>
        <dbReference type="ARBA" id="ARBA00023015"/>
    </source>
</evidence>
<dbReference type="Gene3D" id="1.10.10.60">
    <property type="entry name" value="Homeodomain-like"/>
    <property type="match status" value="1"/>
</dbReference>
<dbReference type="InterPro" id="IPR032710">
    <property type="entry name" value="NTF2-like_dom_sf"/>
</dbReference>
<dbReference type="SUPFAM" id="SSF54427">
    <property type="entry name" value="NTF2-like"/>
    <property type="match status" value="1"/>
</dbReference>
<name>A0ABV6N7P8_9PSEU</name>
<evidence type="ECO:0000313" key="7">
    <source>
        <dbReference type="Proteomes" id="UP001589810"/>
    </source>
</evidence>
<dbReference type="InterPro" id="IPR011075">
    <property type="entry name" value="TetR_C"/>
</dbReference>
<keyword evidence="2 4" id="KW-0238">DNA-binding</keyword>
<dbReference type="Gene3D" id="3.10.450.50">
    <property type="match status" value="1"/>
</dbReference>
<dbReference type="InterPro" id="IPR036271">
    <property type="entry name" value="Tet_transcr_reg_TetR-rel_C_sf"/>
</dbReference>
<dbReference type="SUPFAM" id="SSF48498">
    <property type="entry name" value="Tetracyclin repressor-like, C-terminal domain"/>
    <property type="match status" value="1"/>
</dbReference>
<dbReference type="Proteomes" id="UP001589810">
    <property type="component" value="Unassembled WGS sequence"/>
</dbReference>
<dbReference type="InterPro" id="IPR009057">
    <property type="entry name" value="Homeodomain-like_sf"/>
</dbReference>
<evidence type="ECO:0000259" key="5">
    <source>
        <dbReference type="PROSITE" id="PS50977"/>
    </source>
</evidence>
<evidence type="ECO:0000256" key="3">
    <source>
        <dbReference type="ARBA" id="ARBA00023163"/>
    </source>
</evidence>
<feature type="domain" description="HTH tetR-type" evidence="5">
    <location>
        <begin position="8"/>
        <end position="68"/>
    </location>
</feature>
<dbReference type="Gene3D" id="1.10.357.10">
    <property type="entry name" value="Tetracycline Repressor, domain 2"/>
    <property type="match status" value="1"/>
</dbReference>
<dbReference type="RefSeq" id="WP_379794648.1">
    <property type="nucleotide sequence ID" value="NZ_JBHLUD010000019.1"/>
</dbReference>
<dbReference type="PANTHER" id="PTHR30055">
    <property type="entry name" value="HTH-TYPE TRANSCRIPTIONAL REGULATOR RUTR"/>
    <property type="match status" value="1"/>
</dbReference>
<keyword evidence="1" id="KW-0805">Transcription regulation</keyword>
<protein>
    <submittedName>
        <fullName evidence="6">TetR-like C-terminal domain-containing protein</fullName>
    </submittedName>
</protein>
<evidence type="ECO:0000313" key="6">
    <source>
        <dbReference type="EMBL" id="MFC0548631.1"/>
    </source>
</evidence>
<accession>A0ABV6N7P8</accession>
<dbReference type="SUPFAM" id="SSF46689">
    <property type="entry name" value="Homeodomain-like"/>
    <property type="match status" value="1"/>
</dbReference>
<keyword evidence="3" id="KW-0804">Transcription</keyword>
<gene>
    <name evidence="6" type="ORF">ACFFH7_44490</name>
</gene>
<dbReference type="PANTHER" id="PTHR30055:SF148">
    <property type="entry name" value="TETR-FAMILY TRANSCRIPTIONAL REGULATOR"/>
    <property type="match status" value="1"/>
</dbReference>
<reference evidence="6 7" key="1">
    <citation type="submission" date="2024-09" db="EMBL/GenBank/DDBJ databases">
        <authorList>
            <person name="Sun Q."/>
            <person name="Mori K."/>
        </authorList>
    </citation>
    <scope>NUCLEOTIDE SEQUENCE [LARGE SCALE GENOMIC DNA]</scope>
    <source>
        <strain evidence="6 7">TBRC 1432</strain>
    </source>
</reference>
<evidence type="ECO:0000256" key="4">
    <source>
        <dbReference type="PROSITE-ProRule" id="PRU00335"/>
    </source>
</evidence>
<proteinExistence type="predicted"/>
<comment type="caution">
    <text evidence="6">The sequence shown here is derived from an EMBL/GenBank/DDBJ whole genome shotgun (WGS) entry which is preliminary data.</text>
</comment>
<dbReference type="InterPro" id="IPR050109">
    <property type="entry name" value="HTH-type_TetR-like_transc_reg"/>
</dbReference>
<dbReference type="InterPro" id="IPR001647">
    <property type="entry name" value="HTH_TetR"/>
</dbReference>
<evidence type="ECO:0000256" key="2">
    <source>
        <dbReference type="ARBA" id="ARBA00023125"/>
    </source>
</evidence>
<dbReference type="PRINTS" id="PR00455">
    <property type="entry name" value="HTHTETR"/>
</dbReference>
<sequence length="298" mass="32744">MRGRRPAALVRGQVLAAAGELLLAEGMGGFTIEKVAAKAGASRMTIYKWWPSKGSLALDGYATVVSHSLEFPDTGDVERDIVAQLLAFVHVVRDSRAGRVIGELIGAAQTDTDLGVSFRERYSRPRRELAERTLRRGVERGELRSDFDPQVVVDQLWGAVYHRLLIPDEPLTDEFARALVANILPGLRKESTVSTPAAIQAFVDTTNKADNEAFVDVFTEDAFLDDWGRQFHGHQGVASWNKTDNIGVQAHFELEKVEPAGEPDAYNVTIKVRSHRFNGTGTMAFVVRGDKVASLVIS</sequence>
<keyword evidence="7" id="KW-1185">Reference proteome</keyword>